<dbReference type="WBParaSite" id="BXY_0398800.1">
    <property type="protein sequence ID" value="BXY_0398800.1"/>
    <property type="gene ID" value="BXY_0398800"/>
</dbReference>
<dbReference type="Proteomes" id="UP000659654">
    <property type="component" value="Unassembled WGS sequence"/>
</dbReference>
<dbReference type="GO" id="GO:0051787">
    <property type="term" value="F:misfolded protein binding"/>
    <property type="evidence" value="ECO:0007669"/>
    <property type="project" value="TreeGrafter"/>
</dbReference>
<reference evidence="10" key="2">
    <citation type="submission" date="2020-08" db="EMBL/GenBank/DDBJ databases">
        <authorList>
            <person name="Kikuchi T."/>
        </authorList>
    </citation>
    <scope>NUCLEOTIDE SEQUENCE</scope>
    <source>
        <strain evidence="9">Ka4C1</strain>
    </source>
</reference>
<dbReference type="InterPro" id="IPR001623">
    <property type="entry name" value="DnaJ_domain"/>
</dbReference>
<dbReference type="GO" id="GO:0051087">
    <property type="term" value="F:protein-folding chaperone binding"/>
    <property type="evidence" value="ECO:0007669"/>
    <property type="project" value="TreeGrafter"/>
</dbReference>
<dbReference type="AlphaFoldDB" id="A0A1I7RTD3"/>
<dbReference type="Pfam" id="PF00226">
    <property type="entry name" value="DnaJ"/>
    <property type="match status" value="1"/>
</dbReference>
<dbReference type="SUPFAM" id="SSF46565">
    <property type="entry name" value="Chaperone J-domain"/>
    <property type="match status" value="1"/>
</dbReference>
<dbReference type="GO" id="GO:0005783">
    <property type="term" value="C:endoplasmic reticulum"/>
    <property type="evidence" value="ECO:0007669"/>
    <property type="project" value="TreeGrafter"/>
</dbReference>
<evidence type="ECO:0000256" key="5">
    <source>
        <dbReference type="ARBA" id="ARBA00046365"/>
    </source>
</evidence>
<reference evidence="13" key="1">
    <citation type="submission" date="2016-11" db="UniProtKB">
        <authorList>
            <consortium name="WormBaseParasite"/>
        </authorList>
    </citation>
    <scope>IDENTIFICATION</scope>
</reference>
<dbReference type="eggNOG" id="KOG0715">
    <property type="taxonomic scope" value="Eukaryota"/>
</dbReference>
<evidence type="ECO:0000313" key="10">
    <source>
        <dbReference type="EMBL" id="CAG9122494.1"/>
    </source>
</evidence>
<evidence type="ECO:0000313" key="9">
    <source>
        <dbReference type="EMBL" id="CAD5231364.1"/>
    </source>
</evidence>
<keyword evidence="7" id="KW-1133">Transmembrane helix</keyword>
<dbReference type="OrthoDB" id="376357at2759"/>
<feature type="domain" description="J" evidence="8">
    <location>
        <begin position="26"/>
        <end position="88"/>
    </location>
</feature>
<evidence type="ECO:0000256" key="2">
    <source>
        <dbReference type="ARBA" id="ARBA00040158"/>
    </source>
</evidence>
<keyword evidence="7" id="KW-0472">Membrane</keyword>
<accession>A0A1I7RTD3</accession>
<keyword evidence="7" id="KW-0812">Transmembrane</keyword>
<feature type="transmembrane region" description="Helical" evidence="7">
    <location>
        <begin position="239"/>
        <end position="260"/>
    </location>
</feature>
<sequence>MWRSLDLARRRFLATRIRHFSSAKKDYYEILGVSRTATDREIKSAFYRLSKQYHPDVPGSDSEKFLEVKEAYDVLRDTNKRRDYDNFGHAGANPYAHGFGQGQEHQNPFRSEGYQRVYRRNVNPQEFDQMMRDMERMFRQFGGRNASNMNSQSSRFYGFRREFDQKEFDRIWEEIQKNTASRGGSIFEDAFRRARERSDAFYRQQNDERWQNNSNDRKDKEHWNFYQFRVENYIDTKKWLRLLQGLSVGTVLLIFAAFLWKQDYDATKPRKVYHDQEGDLYNRQSIKKMMETPPIKPLDQEVHQEEQNQPFGFPQTYKSEFR</sequence>
<evidence type="ECO:0000313" key="12">
    <source>
        <dbReference type="Proteomes" id="UP000659654"/>
    </source>
</evidence>
<dbReference type="InterPro" id="IPR036869">
    <property type="entry name" value="J_dom_sf"/>
</dbReference>
<dbReference type="PRINTS" id="PR00625">
    <property type="entry name" value="JDOMAIN"/>
</dbReference>
<evidence type="ECO:0000256" key="6">
    <source>
        <dbReference type="SAM" id="MobiDB-lite"/>
    </source>
</evidence>
<name>A0A1I7RTD3_BURXY</name>
<dbReference type="GO" id="GO:0036503">
    <property type="term" value="P:ERAD pathway"/>
    <property type="evidence" value="ECO:0007669"/>
    <property type="project" value="TreeGrafter"/>
</dbReference>
<dbReference type="EMBL" id="CAJFDI010000005">
    <property type="protein sequence ID" value="CAD5231364.1"/>
    <property type="molecule type" value="Genomic_DNA"/>
</dbReference>
<evidence type="ECO:0000256" key="1">
    <source>
        <dbReference type="ARBA" id="ARBA00023186"/>
    </source>
</evidence>
<evidence type="ECO:0000259" key="8">
    <source>
        <dbReference type="PROSITE" id="PS50076"/>
    </source>
</evidence>
<organism evidence="11 13">
    <name type="scientific">Bursaphelenchus xylophilus</name>
    <name type="common">Pinewood nematode worm</name>
    <name type="synonym">Aphelenchoides xylophilus</name>
    <dbReference type="NCBI Taxonomy" id="6326"/>
    <lineage>
        <taxon>Eukaryota</taxon>
        <taxon>Metazoa</taxon>
        <taxon>Ecdysozoa</taxon>
        <taxon>Nematoda</taxon>
        <taxon>Chromadorea</taxon>
        <taxon>Rhabditida</taxon>
        <taxon>Tylenchina</taxon>
        <taxon>Tylenchomorpha</taxon>
        <taxon>Aphelenchoidea</taxon>
        <taxon>Aphelenchoididae</taxon>
        <taxon>Bursaphelenchus</taxon>
    </lineage>
</organism>
<comment type="function">
    <text evidence="4">Co-chaperone for Hsp70 protein HSPA5/BiP that acts as a key repressor of the ERN1/IRE1-mediated unfolded protein response (UPR). J domain-containing co-chaperones stimulate the ATPase activity of Hsp70 proteins and are required for efficient substrate recognition by Hsp70 proteins. In the unstressed endoplasmic reticulum, interacts with the luminal region of ERN1/IRE1 and selectively recruits HSPA5/BiP: HSPA5/BiP disrupts the dimerization of the active ERN1/IRE1 luminal region, thereby inactivating ERN1/IRE1. Also involved in endoplasmic reticulum-associated degradation (ERAD) of misfolded proteins. Required for survival of B-cell progenitors and normal antibody production.</text>
</comment>
<keyword evidence="12" id="KW-1185">Reference proteome</keyword>
<dbReference type="PANTHER" id="PTHR44360:SF1">
    <property type="entry name" value="DNAJ HOMOLOG SUBFAMILY B MEMBER 9"/>
    <property type="match status" value="1"/>
</dbReference>
<evidence type="ECO:0000313" key="11">
    <source>
        <dbReference type="Proteomes" id="UP000095284"/>
    </source>
</evidence>
<dbReference type="Gene3D" id="1.10.287.110">
    <property type="entry name" value="DnaJ domain"/>
    <property type="match status" value="1"/>
</dbReference>
<dbReference type="SMART" id="SM00271">
    <property type="entry name" value="DnaJ"/>
    <property type="match status" value="1"/>
</dbReference>
<protein>
    <recommendedName>
        <fullName evidence="2">DnaJ homolog subfamily B member 9</fullName>
    </recommendedName>
    <alternativeName>
        <fullName evidence="3">Endoplasmic reticulum DNA J domain-containing protein 4</fullName>
    </alternativeName>
</protein>
<keyword evidence="1" id="KW-0143">Chaperone</keyword>
<evidence type="ECO:0000256" key="3">
    <source>
        <dbReference type="ARBA" id="ARBA00041533"/>
    </source>
</evidence>
<dbReference type="Proteomes" id="UP000095284">
    <property type="component" value="Unplaced"/>
</dbReference>
<evidence type="ECO:0000256" key="4">
    <source>
        <dbReference type="ARBA" id="ARBA00045428"/>
    </source>
</evidence>
<gene>
    <name evidence="9" type="ORF">BXYJ_LOCUS11460</name>
</gene>
<dbReference type="EMBL" id="CAJFCV020000005">
    <property type="protein sequence ID" value="CAG9122494.1"/>
    <property type="molecule type" value="Genomic_DNA"/>
</dbReference>
<dbReference type="InterPro" id="IPR051948">
    <property type="entry name" value="Hsp70_co-chaperone_J-domain"/>
</dbReference>
<dbReference type="Proteomes" id="UP000582659">
    <property type="component" value="Unassembled WGS sequence"/>
</dbReference>
<comment type="subunit">
    <text evidence="5">Interacts with HSPA5/BiP; interaction is direct. Interacts with ERN1/IRE1 (via the luminal region). Interacts with DERL1.</text>
</comment>
<dbReference type="PROSITE" id="PS50076">
    <property type="entry name" value="DNAJ_2"/>
    <property type="match status" value="1"/>
</dbReference>
<dbReference type="CDD" id="cd06257">
    <property type="entry name" value="DnaJ"/>
    <property type="match status" value="1"/>
</dbReference>
<feature type="region of interest" description="Disordered" evidence="6">
    <location>
        <begin position="301"/>
        <end position="322"/>
    </location>
</feature>
<evidence type="ECO:0000256" key="7">
    <source>
        <dbReference type="SAM" id="Phobius"/>
    </source>
</evidence>
<dbReference type="SMR" id="A0A1I7RTD3"/>
<proteinExistence type="predicted"/>
<evidence type="ECO:0000313" key="13">
    <source>
        <dbReference type="WBParaSite" id="BXY_0398800.1"/>
    </source>
</evidence>
<dbReference type="PANTHER" id="PTHR44360">
    <property type="entry name" value="DNAJ HOMOLOG SUBFAMILY B MEMBER 9"/>
    <property type="match status" value="1"/>
</dbReference>